<organism evidence="1 2">
    <name type="scientific">Elysia crispata</name>
    <name type="common">lettuce slug</name>
    <dbReference type="NCBI Taxonomy" id="231223"/>
    <lineage>
        <taxon>Eukaryota</taxon>
        <taxon>Metazoa</taxon>
        <taxon>Spiralia</taxon>
        <taxon>Lophotrochozoa</taxon>
        <taxon>Mollusca</taxon>
        <taxon>Gastropoda</taxon>
        <taxon>Heterobranchia</taxon>
        <taxon>Euthyneura</taxon>
        <taxon>Panpulmonata</taxon>
        <taxon>Sacoglossa</taxon>
        <taxon>Placobranchoidea</taxon>
        <taxon>Plakobranchidae</taxon>
        <taxon>Elysia</taxon>
    </lineage>
</organism>
<comment type="caution">
    <text evidence="1">The sequence shown here is derived from an EMBL/GenBank/DDBJ whole genome shotgun (WGS) entry which is preliminary data.</text>
</comment>
<protein>
    <submittedName>
        <fullName evidence="1">Uncharacterized protein</fullName>
    </submittedName>
</protein>
<accession>A0AAE1DIC9</accession>
<name>A0AAE1DIC9_9GAST</name>
<dbReference type="EMBL" id="JAWDGP010003691">
    <property type="protein sequence ID" value="KAK3771691.1"/>
    <property type="molecule type" value="Genomic_DNA"/>
</dbReference>
<gene>
    <name evidence="1" type="ORF">RRG08_035747</name>
</gene>
<dbReference type="AlphaFoldDB" id="A0AAE1DIC9"/>
<proteinExistence type="predicted"/>
<dbReference type="Proteomes" id="UP001283361">
    <property type="component" value="Unassembled WGS sequence"/>
</dbReference>
<reference evidence="1" key="1">
    <citation type="journal article" date="2023" name="G3 (Bethesda)">
        <title>A reference genome for the long-term kleptoplast-retaining sea slug Elysia crispata morphotype clarki.</title>
        <authorList>
            <person name="Eastman K.E."/>
            <person name="Pendleton A.L."/>
            <person name="Shaikh M.A."/>
            <person name="Suttiyut T."/>
            <person name="Ogas R."/>
            <person name="Tomko P."/>
            <person name="Gavelis G."/>
            <person name="Widhalm J.R."/>
            <person name="Wisecaver J.H."/>
        </authorList>
    </citation>
    <scope>NUCLEOTIDE SEQUENCE</scope>
    <source>
        <strain evidence="1">ECLA1</strain>
    </source>
</reference>
<evidence type="ECO:0000313" key="2">
    <source>
        <dbReference type="Proteomes" id="UP001283361"/>
    </source>
</evidence>
<keyword evidence="2" id="KW-1185">Reference proteome</keyword>
<evidence type="ECO:0000313" key="1">
    <source>
        <dbReference type="EMBL" id="KAK3771691.1"/>
    </source>
</evidence>
<sequence length="134" mass="15730">MELKSHKLQTSIKIYSTHFEKKTTATKTHLLNKDAGRSDFLELLPVTSVVPRLLLSFVLPPFFRWDQILFATTCSRTFQSSLLQPSLTSHNIRARHFSYSKRFSKHGREQFDVFTDFAEFRELGSNERLYCFCM</sequence>